<evidence type="ECO:0000313" key="3">
    <source>
        <dbReference type="Proteomes" id="UP000006757"/>
    </source>
</evidence>
<gene>
    <name evidence="2" type="ORF">A1Q2_01234</name>
</gene>
<keyword evidence="3" id="KW-1185">Reference proteome</keyword>
<evidence type="ECO:0000313" key="2">
    <source>
        <dbReference type="EMBL" id="EKD04458.1"/>
    </source>
</evidence>
<comment type="caution">
    <text evidence="2">The sequence shown here is derived from an EMBL/GenBank/DDBJ whole genome shotgun (WGS) entry which is preliminary data.</text>
</comment>
<feature type="region of interest" description="Disordered" evidence="1">
    <location>
        <begin position="25"/>
        <end position="63"/>
    </location>
</feature>
<dbReference type="HOGENOM" id="CLU_1005395_0_0_1"/>
<dbReference type="AlphaFoldDB" id="K1W6B3"/>
<evidence type="ECO:0000256" key="1">
    <source>
        <dbReference type="SAM" id="MobiDB-lite"/>
    </source>
</evidence>
<name>K1W6B3_TRIAC</name>
<organism evidence="2 3">
    <name type="scientific">Trichosporon asahii var. asahii (strain CBS 8904)</name>
    <name type="common">Yeast</name>
    <dbReference type="NCBI Taxonomy" id="1220162"/>
    <lineage>
        <taxon>Eukaryota</taxon>
        <taxon>Fungi</taxon>
        <taxon>Dikarya</taxon>
        <taxon>Basidiomycota</taxon>
        <taxon>Agaricomycotina</taxon>
        <taxon>Tremellomycetes</taxon>
        <taxon>Trichosporonales</taxon>
        <taxon>Trichosporonaceae</taxon>
        <taxon>Trichosporon</taxon>
    </lineage>
</organism>
<sequence length="277" mass="29463">MKTQADLQSLLRALGTVSFSWRTFELTPDDPPNAPREASKREINGAVQGNSDGREEGEAARPLASADAPVIVATIAPPHCPRVGQGDSELTSDDQEALAGGGLRQWWNELIPAPIASAGATPAISTASGKDVELIADVVVQAVLKTPSGSNTVTKGKRGASGHAWYLADRQALRSCAANPWGGSAVSCPQLFSQLIPVFELYDSQDDAEVSRELLMSYLFQADTSALAPAKRRSVRLADHFRVQAGPGESERVVERASSAFPDQEGYCRFGGMVNSR</sequence>
<reference evidence="2 3" key="1">
    <citation type="journal article" date="2012" name="Eukaryot. Cell">
        <title>Genome sequence of the Trichosporon asahii environmental strain CBS 8904.</title>
        <authorList>
            <person name="Yang R.Y."/>
            <person name="Li H.T."/>
            <person name="Zhu H."/>
            <person name="Zhou G.P."/>
            <person name="Wang M."/>
            <person name="Wang L."/>
        </authorList>
    </citation>
    <scope>NUCLEOTIDE SEQUENCE [LARGE SCALE GENOMIC DNA]</scope>
    <source>
        <strain evidence="2 3">CBS 8904</strain>
    </source>
</reference>
<proteinExistence type="predicted"/>
<dbReference type="InParanoid" id="K1W6B3"/>
<dbReference type="EMBL" id="AMBO01000224">
    <property type="protein sequence ID" value="EKD04458.1"/>
    <property type="molecule type" value="Genomic_DNA"/>
</dbReference>
<protein>
    <submittedName>
        <fullName evidence="2">Uncharacterized protein</fullName>
    </submittedName>
</protein>
<accession>K1W6B3</accession>
<dbReference type="Proteomes" id="UP000006757">
    <property type="component" value="Unassembled WGS sequence"/>
</dbReference>